<evidence type="ECO:0000256" key="1">
    <source>
        <dbReference type="SAM" id="Coils"/>
    </source>
</evidence>
<evidence type="ECO:0000313" key="2">
    <source>
        <dbReference type="EMBL" id="HGW60331.1"/>
    </source>
</evidence>
<accession>A0A7C4TVQ0</accession>
<dbReference type="Pfam" id="PF09568">
    <property type="entry name" value="RE_MjaI"/>
    <property type="match status" value="1"/>
</dbReference>
<dbReference type="GO" id="GO:0009036">
    <property type="term" value="F:type II site-specific deoxyribonuclease activity"/>
    <property type="evidence" value="ECO:0007669"/>
    <property type="project" value="InterPro"/>
</dbReference>
<keyword evidence="2" id="KW-0378">Hydrolase</keyword>
<organism evidence="2">
    <name type="scientific">Caldisericum exile</name>
    <dbReference type="NCBI Taxonomy" id="693075"/>
    <lineage>
        <taxon>Bacteria</taxon>
        <taxon>Pseudomonadati</taxon>
        <taxon>Caldisericota/Cryosericota group</taxon>
        <taxon>Caldisericota</taxon>
        <taxon>Caldisericia</taxon>
        <taxon>Caldisericales</taxon>
        <taxon>Caldisericaceae</taxon>
        <taxon>Caldisericum</taxon>
    </lineage>
</organism>
<dbReference type="GO" id="GO:0009307">
    <property type="term" value="P:DNA restriction-modification system"/>
    <property type="evidence" value="ECO:0007669"/>
    <property type="project" value="InterPro"/>
</dbReference>
<protein>
    <submittedName>
        <fullName evidence="2">MjaI family restriction endonuclease</fullName>
    </submittedName>
</protein>
<dbReference type="InterPro" id="IPR019068">
    <property type="entry name" value="Restrct_endonuc_II_MjaI"/>
</dbReference>
<name>A0A7C4TVQ0_9BACT</name>
<dbReference type="GO" id="GO:0003677">
    <property type="term" value="F:DNA binding"/>
    <property type="evidence" value="ECO:0007669"/>
    <property type="project" value="InterPro"/>
</dbReference>
<gene>
    <name evidence="2" type="ORF">ENV82_02735</name>
</gene>
<proteinExistence type="predicted"/>
<dbReference type="AlphaFoldDB" id="A0A7C4TVQ0"/>
<reference evidence="2" key="1">
    <citation type="journal article" date="2020" name="mSystems">
        <title>Genome- and Community-Level Interaction Insights into Carbon Utilization and Element Cycling Functions of Hydrothermarchaeota in Hydrothermal Sediment.</title>
        <authorList>
            <person name="Zhou Z."/>
            <person name="Liu Y."/>
            <person name="Xu W."/>
            <person name="Pan J."/>
            <person name="Luo Z.H."/>
            <person name="Li M."/>
        </authorList>
    </citation>
    <scope>NUCLEOTIDE SEQUENCE [LARGE SCALE GENOMIC DNA]</scope>
    <source>
        <strain evidence="2">SpSt-794</strain>
    </source>
</reference>
<keyword evidence="2" id="KW-0540">Nuclease</keyword>
<keyword evidence="2" id="KW-0255">Endonuclease</keyword>
<dbReference type="EMBL" id="DTHV01000088">
    <property type="protein sequence ID" value="HGW60331.1"/>
    <property type="molecule type" value="Genomic_DNA"/>
</dbReference>
<comment type="caution">
    <text evidence="2">The sequence shown here is derived from an EMBL/GenBank/DDBJ whole genome shotgun (WGS) entry which is preliminary data.</text>
</comment>
<sequence length="148" mass="17149">MSELIQEFQGKTLREWEEWYLKKKPDAIRNATEKILQKVKELKNALNKIDRATVEQWVRDLVIVKTFAGLRFQEAILKKGAEIKGTNYRLAEPDEESKGIDGYIGGIPVSIKPHTYEVKTALPEHIETKIIYYRKIDDGIEVDYGEIL</sequence>
<feature type="coiled-coil region" evidence="1">
    <location>
        <begin position="28"/>
        <end position="55"/>
    </location>
</feature>
<keyword evidence="1" id="KW-0175">Coiled coil</keyword>